<evidence type="ECO:0008006" key="2">
    <source>
        <dbReference type="Google" id="ProtNLM"/>
    </source>
</evidence>
<organism evidence="1">
    <name type="scientific">marine metagenome</name>
    <dbReference type="NCBI Taxonomy" id="408172"/>
    <lineage>
        <taxon>unclassified sequences</taxon>
        <taxon>metagenomes</taxon>
        <taxon>ecological metagenomes</taxon>
    </lineage>
</organism>
<protein>
    <recommendedName>
        <fullName evidence="2">JmjC domain-containing protein</fullName>
    </recommendedName>
</protein>
<sequence length="193" mass="22695">MFTTKYPDAFDEEFEYIENLQYRQEMSYNENKKSVDTYILKHKELSKIKNFIYESIQKYAKDIITARHELIITNSWINRNEPGTGHSAHLHPNSIISGIFCIRQPPRTSTRFYNRYIPLIKVQMESQNSMNSEFISVPMTQGELILFPSDIMHSVNINTENEIRYSLSFNTFSKELGSNEQLSYVNLENNVND</sequence>
<dbReference type="Pfam" id="PF13759">
    <property type="entry name" value="2OG-FeII_Oxy_5"/>
    <property type="match status" value="1"/>
</dbReference>
<dbReference type="AlphaFoldDB" id="A0A382WW37"/>
<gene>
    <name evidence="1" type="ORF">METZ01_LOCUS415644</name>
</gene>
<evidence type="ECO:0000313" key="1">
    <source>
        <dbReference type="EMBL" id="SVD62790.1"/>
    </source>
</evidence>
<dbReference type="Gene3D" id="2.60.120.620">
    <property type="entry name" value="q2cbj1_9rhob like domain"/>
    <property type="match status" value="1"/>
</dbReference>
<reference evidence="1" key="1">
    <citation type="submission" date="2018-05" db="EMBL/GenBank/DDBJ databases">
        <authorList>
            <person name="Lanie J.A."/>
            <person name="Ng W.-L."/>
            <person name="Kazmierczak K.M."/>
            <person name="Andrzejewski T.M."/>
            <person name="Davidsen T.M."/>
            <person name="Wayne K.J."/>
            <person name="Tettelin H."/>
            <person name="Glass J.I."/>
            <person name="Rusch D."/>
            <person name="Podicherti R."/>
            <person name="Tsui H.-C.T."/>
            <person name="Winkler M.E."/>
        </authorList>
    </citation>
    <scope>NUCLEOTIDE SEQUENCE</scope>
</reference>
<proteinExistence type="predicted"/>
<accession>A0A382WW37</accession>
<dbReference type="NCBIfam" id="TIGR02466">
    <property type="entry name" value="TIGR02466 family protein"/>
    <property type="match status" value="1"/>
</dbReference>
<dbReference type="SUPFAM" id="SSF51197">
    <property type="entry name" value="Clavaminate synthase-like"/>
    <property type="match status" value="1"/>
</dbReference>
<dbReference type="InterPro" id="IPR012668">
    <property type="entry name" value="CHP02466"/>
</dbReference>
<dbReference type="EMBL" id="UINC01162824">
    <property type="protein sequence ID" value="SVD62790.1"/>
    <property type="molecule type" value="Genomic_DNA"/>
</dbReference>
<name>A0A382WW37_9ZZZZ</name>